<comment type="caution">
    <text evidence="2">The sequence shown here is derived from an EMBL/GenBank/DDBJ whole genome shotgun (WGS) entry which is preliminary data.</text>
</comment>
<dbReference type="Proteomes" id="UP000034841">
    <property type="component" value="Unassembled WGS sequence"/>
</dbReference>
<feature type="region of interest" description="Disordered" evidence="1">
    <location>
        <begin position="57"/>
        <end position="80"/>
    </location>
</feature>
<name>A0A0F8CYK5_CERFI</name>
<feature type="compositionally biased region" description="Polar residues" evidence="1">
    <location>
        <begin position="11"/>
        <end position="20"/>
    </location>
</feature>
<evidence type="ECO:0000313" key="2">
    <source>
        <dbReference type="EMBL" id="KKF95707.1"/>
    </source>
</evidence>
<accession>A0A0F8CYK5</accession>
<feature type="region of interest" description="Disordered" evidence="1">
    <location>
        <begin position="1"/>
        <end position="20"/>
    </location>
</feature>
<feature type="compositionally biased region" description="Low complexity" evidence="1">
    <location>
        <begin position="61"/>
        <end position="80"/>
    </location>
</feature>
<gene>
    <name evidence="2" type="ORF">CFO_g1916</name>
</gene>
<organism evidence="2 3">
    <name type="scientific">Ceratocystis fimbriata f. sp. platani</name>
    <dbReference type="NCBI Taxonomy" id="88771"/>
    <lineage>
        <taxon>Eukaryota</taxon>
        <taxon>Fungi</taxon>
        <taxon>Dikarya</taxon>
        <taxon>Ascomycota</taxon>
        <taxon>Pezizomycotina</taxon>
        <taxon>Sordariomycetes</taxon>
        <taxon>Hypocreomycetidae</taxon>
        <taxon>Microascales</taxon>
        <taxon>Ceratocystidaceae</taxon>
        <taxon>Ceratocystis</taxon>
    </lineage>
</organism>
<reference evidence="2 3" key="1">
    <citation type="submission" date="2015-04" db="EMBL/GenBank/DDBJ databases">
        <title>Genome sequence of Ceratocystis platani, a major pathogen of plane trees.</title>
        <authorList>
            <person name="Belbahri L."/>
        </authorList>
    </citation>
    <scope>NUCLEOTIDE SEQUENCE [LARGE SCALE GENOMIC DNA]</scope>
    <source>
        <strain evidence="2 3">CFO</strain>
    </source>
</reference>
<dbReference type="EMBL" id="LBBL01000080">
    <property type="protein sequence ID" value="KKF95707.1"/>
    <property type="molecule type" value="Genomic_DNA"/>
</dbReference>
<dbReference type="AlphaFoldDB" id="A0A0F8CYK5"/>
<protein>
    <submittedName>
        <fullName evidence="2">Uncharacterized protein</fullName>
    </submittedName>
</protein>
<proteinExistence type="predicted"/>
<feature type="compositionally biased region" description="Low complexity" evidence="1">
    <location>
        <begin position="1"/>
        <end position="10"/>
    </location>
</feature>
<evidence type="ECO:0000313" key="3">
    <source>
        <dbReference type="Proteomes" id="UP000034841"/>
    </source>
</evidence>
<keyword evidence="3" id="KW-1185">Reference proteome</keyword>
<evidence type="ECO:0000256" key="1">
    <source>
        <dbReference type="SAM" id="MobiDB-lite"/>
    </source>
</evidence>
<sequence>MPGSAASSGATSPIESSSIDALTNQVEKGKVKFLIQTGGKKYHCVLKDRVAHQERVERQKAALSTASSSAASVNSGESSP</sequence>